<comment type="caution">
    <text evidence="2">The sequence shown here is derived from an EMBL/GenBank/DDBJ whole genome shotgun (WGS) entry which is preliminary data.</text>
</comment>
<accession>A0A7W7SPV1</accession>
<dbReference type="AlphaFoldDB" id="A0A7W7SPV1"/>
<feature type="transmembrane region" description="Helical" evidence="1">
    <location>
        <begin position="111"/>
        <end position="136"/>
    </location>
</feature>
<evidence type="ECO:0000313" key="2">
    <source>
        <dbReference type="EMBL" id="MBB4958611.1"/>
    </source>
</evidence>
<dbReference type="EMBL" id="JACHJW010000001">
    <property type="protein sequence ID" value="MBB4958611.1"/>
    <property type="molecule type" value="Genomic_DNA"/>
</dbReference>
<evidence type="ECO:0000313" key="3">
    <source>
        <dbReference type="Proteomes" id="UP000578819"/>
    </source>
</evidence>
<dbReference type="RefSeq" id="WP_184534674.1">
    <property type="nucleotide sequence ID" value="NZ_JACHJW010000001.1"/>
</dbReference>
<feature type="transmembrane region" description="Helical" evidence="1">
    <location>
        <begin position="20"/>
        <end position="42"/>
    </location>
</feature>
<proteinExistence type="predicted"/>
<keyword evidence="1" id="KW-0812">Transmembrane</keyword>
<protein>
    <submittedName>
        <fullName evidence="2">Putative membrane protein</fullName>
    </submittedName>
</protein>
<keyword evidence="1" id="KW-0472">Membrane</keyword>
<dbReference type="Proteomes" id="UP000578819">
    <property type="component" value="Unassembled WGS sequence"/>
</dbReference>
<name>A0A7W7SPV1_9ACTN</name>
<organism evidence="2 3">
    <name type="scientific">Micromonospora polyrhachis</name>
    <dbReference type="NCBI Taxonomy" id="1282883"/>
    <lineage>
        <taxon>Bacteria</taxon>
        <taxon>Bacillati</taxon>
        <taxon>Actinomycetota</taxon>
        <taxon>Actinomycetes</taxon>
        <taxon>Micromonosporales</taxon>
        <taxon>Micromonosporaceae</taxon>
        <taxon>Micromonospora</taxon>
    </lineage>
</organism>
<reference evidence="2 3" key="1">
    <citation type="submission" date="2020-08" db="EMBL/GenBank/DDBJ databases">
        <title>Sequencing the genomes of 1000 actinobacteria strains.</title>
        <authorList>
            <person name="Klenk H.-P."/>
        </authorList>
    </citation>
    <scope>NUCLEOTIDE SEQUENCE [LARGE SCALE GENOMIC DNA]</scope>
    <source>
        <strain evidence="2 3">DSM 45886</strain>
    </source>
</reference>
<feature type="transmembrane region" description="Helical" evidence="1">
    <location>
        <begin position="83"/>
        <end position="105"/>
    </location>
</feature>
<gene>
    <name evidence="2" type="ORF">FHR38_002344</name>
</gene>
<feature type="transmembrane region" description="Helical" evidence="1">
    <location>
        <begin position="54"/>
        <end position="71"/>
    </location>
</feature>
<keyword evidence="3" id="KW-1185">Reference proteome</keyword>
<sequence>MSEQQRGGFPRRDDDGRITYLTDLFGIILAGLVIGVLILVLFDWVVVLLGLDTFGRANGWLAVILPAWLFVEEFRAWERGPARIAAALVAAVVGIAAGLLVAGLVGELPSLASGALAAAVFSLSYALVWFVGVRWLTRRIG</sequence>
<evidence type="ECO:0000256" key="1">
    <source>
        <dbReference type="SAM" id="Phobius"/>
    </source>
</evidence>
<keyword evidence="1" id="KW-1133">Transmembrane helix</keyword>